<dbReference type="GO" id="GO:1902201">
    <property type="term" value="P:negative regulation of bacterial-type flagellum-dependent cell motility"/>
    <property type="evidence" value="ECO:0007669"/>
    <property type="project" value="TreeGrafter"/>
</dbReference>
<evidence type="ECO:0000313" key="7">
    <source>
        <dbReference type="Proteomes" id="UP000278006"/>
    </source>
</evidence>
<evidence type="ECO:0000256" key="3">
    <source>
        <dbReference type="ARBA" id="ARBA00029839"/>
    </source>
</evidence>
<dbReference type="GO" id="GO:0020037">
    <property type="term" value="F:heme binding"/>
    <property type="evidence" value="ECO:0007669"/>
    <property type="project" value="InterPro"/>
</dbReference>
<dbReference type="Proteomes" id="UP000278006">
    <property type="component" value="Unassembled WGS sequence"/>
</dbReference>
<proteinExistence type="predicted"/>
<evidence type="ECO:0000313" key="6">
    <source>
        <dbReference type="EMBL" id="RMX05673.1"/>
    </source>
</evidence>
<dbReference type="Gene3D" id="3.30.70.270">
    <property type="match status" value="1"/>
</dbReference>
<dbReference type="AlphaFoldDB" id="A0A3M6QRS4"/>
<dbReference type="InterPro" id="IPR029787">
    <property type="entry name" value="Nucleotide_cyclase"/>
</dbReference>
<dbReference type="EC" id="2.7.7.65" evidence="1"/>
<dbReference type="InterPro" id="IPR048442">
    <property type="entry name" value="DosC_2nd"/>
</dbReference>
<dbReference type="SMART" id="SM00267">
    <property type="entry name" value="GGDEF"/>
    <property type="match status" value="1"/>
</dbReference>
<dbReference type="GO" id="GO:0052621">
    <property type="term" value="F:diguanylate cyclase activity"/>
    <property type="evidence" value="ECO:0007669"/>
    <property type="project" value="UniProtKB-EC"/>
</dbReference>
<dbReference type="InterPro" id="IPR044398">
    <property type="entry name" value="Globin-sensor_dom"/>
</dbReference>
<comment type="catalytic activity">
    <reaction evidence="4">
        <text>2 GTP = 3',3'-c-di-GMP + 2 diphosphate</text>
        <dbReference type="Rhea" id="RHEA:24898"/>
        <dbReference type="ChEBI" id="CHEBI:33019"/>
        <dbReference type="ChEBI" id="CHEBI:37565"/>
        <dbReference type="ChEBI" id="CHEBI:58805"/>
        <dbReference type="EC" id="2.7.7.65"/>
    </reaction>
</comment>
<name>A0A3M6QRS4_9BURK</name>
<dbReference type="NCBIfam" id="TIGR00254">
    <property type="entry name" value="GGDEF"/>
    <property type="match status" value="1"/>
</dbReference>
<dbReference type="Pfam" id="PF11563">
    <property type="entry name" value="Protoglobin"/>
    <property type="match status" value="1"/>
</dbReference>
<evidence type="ECO:0000256" key="4">
    <source>
        <dbReference type="ARBA" id="ARBA00034247"/>
    </source>
</evidence>
<dbReference type="Pfam" id="PF00990">
    <property type="entry name" value="GGDEF"/>
    <property type="match status" value="1"/>
</dbReference>
<dbReference type="InterPro" id="IPR012292">
    <property type="entry name" value="Globin/Proto"/>
</dbReference>
<dbReference type="OrthoDB" id="9813903at2"/>
<protein>
    <recommendedName>
        <fullName evidence="2">Diguanylate cyclase DosC</fullName>
        <ecNumber evidence="1">2.7.7.65</ecNumber>
    </recommendedName>
    <alternativeName>
        <fullName evidence="3">Direct oxygen-sensing cyclase</fullName>
    </alternativeName>
</protein>
<evidence type="ECO:0000256" key="1">
    <source>
        <dbReference type="ARBA" id="ARBA00012528"/>
    </source>
</evidence>
<dbReference type="EMBL" id="RDQO01000003">
    <property type="protein sequence ID" value="RMX05673.1"/>
    <property type="molecule type" value="Genomic_DNA"/>
</dbReference>
<feature type="domain" description="GGDEF" evidence="5">
    <location>
        <begin position="360"/>
        <end position="493"/>
    </location>
</feature>
<comment type="caution">
    <text evidence="6">The sequence shown here is derived from an EMBL/GenBank/DDBJ whole genome shotgun (WGS) entry which is preliminary data.</text>
</comment>
<dbReference type="PROSITE" id="PS50887">
    <property type="entry name" value="GGDEF"/>
    <property type="match status" value="1"/>
</dbReference>
<dbReference type="InterPro" id="IPR000160">
    <property type="entry name" value="GGDEF_dom"/>
</dbReference>
<gene>
    <name evidence="6" type="ORF">D8I35_10805</name>
</gene>
<dbReference type="GO" id="GO:0019825">
    <property type="term" value="F:oxygen binding"/>
    <property type="evidence" value="ECO:0007669"/>
    <property type="project" value="InterPro"/>
</dbReference>
<reference evidence="6 7" key="1">
    <citation type="submission" date="2018-10" db="EMBL/GenBank/DDBJ databases">
        <title>Draft genome of Cortibacter populi DSM10536.</title>
        <authorList>
            <person name="Bernier A.-M."/>
            <person name="Bernard K."/>
        </authorList>
    </citation>
    <scope>NUCLEOTIDE SEQUENCE [LARGE SCALE GENOMIC DNA]</scope>
    <source>
        <strain evidence="6 7">DSM 105136</strain>
    </source>
</reference>
<sequence length="520" mass="56958">MCKARPAWPRGAATAVARCHILAKFFRFLVAMTSLPSPHEAPTPEGAWSEWLRQASSDSGELLAQIAKAPLHAYSDHFYAALFEDARAARFLSSEQVKNHLKPSLQRWLADLLLAQPDDTARLAAVNRHVGIAHARIGIPVDLVTRGFRELRLRLQQHIAELAGANAALQAAATARCNISMDIALEVMTQAYTKANEQSSHTDTAYRLFSLMQNMGTERERQRALLLDWENNLLYAMTSDGIGSAIHTQPLAASEFCLWLLHKGIPSLGESPESSRILSLIGEIDALLKDPAQSAPGASRLGTLRAIRERLDSIRSLLTTLFERVGELDAGSDALTNLLNRRFLPTVLRREIELAARSTSGFAIALLDLDHFKDINDRHGHETGDRALQFVAETLTRHTRGSDYVFRLGGEEFIVVLGSVSAAQARTIAEALRQHISATPLPAGANQAITITVSIGVAAYDGHPDYMRMISRADAAMYAAKSAGRNRVVMAATESVSRRQHQLDELVNEGVVEPGQPLRP</sequence>
<dbReference type="GO" id="GO:0043709">
    <property type="term" value="P:cell adhesion involved in single-species biofilm formation"/>
    <property type="evidence" value="ECO:0007669"/>
    <property type="project" value="TreeGrafter"/>
</dbReference>
<keyword evidence="7" id="KW-1185">Reference proteome</keyword>
<dbReference type="GO" id="GO:0005886">
    <property type="term" value="C:plasma membrane"/>
    <property type="evidence" value="ECO:0007669"/>
    <property type="project" value="TreeGrafter"/>
</dbReference>
<dbReference type="InterPro" id="IPR050469">
    <property type="entry name" value="Diguanylate_Cyclase"/>
</dbReference>
<dbReference type="PANTHER" id="PTHR45138:SF9">
    <property type="entry name" value="DIGUANYLATE CYCLASE DGCM-RELATED"/>
    <property type="match status" value="1"/>
</dbReference>
<accession>A0A3M6QRS4</accession>
<dbReference type="Pfam" id="PF21118">
    <property type="entry name" value="DosC_2nd"/>
    <property type="match status" value="1"/>
</dbReference>
<organism evidence="6 7">
    <name type="scientific">Corticibacter populi</name>
    <dbReference type="NCBI Taxonomy" id="1550736"/>
    <lineage>
        <taxon>Bacteria</taxon>
        <taxon>Pseudomonadati</taxon>
        <taxon>Pseudomonadota</taxon>
        <taxon>Betaproteobacteria</taxon>
        <taxon>Burkholderiales</taxon>
        <taxon>Comamonadaceae</taxon>
        <taxon>Corticibacter</taxon>
    </lineage>
</organism>
<dbReference type="Gene3D" id="1.10.490.10">
    <property type="entry name" value="Globins"/>
    <property type="match status" value="1"/>
</dbReference>
<dbReference type="SUPFAM" id="SSF46458">
    <property type="entry name" value="Globin-like"/>
    <property type="match status" value="1"/>
</dbReference>
<evidence type="ECO:0000259" key="5">
    <source>
        <dbReference type="PROSITE" id="PS50887"/>
    </source>
</evidence>
<dbReference type="PANTHER" id="PTHR45138">
    <property type="entry name" value="REGULATORY COMPONENTS OF SENSORY TRANSDUCTION SYSTEM"/>
    <property type="match status" value="1"/>
</dbReference>
<dbReference type="InterPro" id="IPR043128">
    <property type="entry name" value="Rev_trsase/Diguanyl_cyclase"/>
</dbReference>
<dbReference type="InterPro" id="IPR009050">
    <property type="entry name" value="Globin-like_sf"/>
</dbReference>
<dbReference type="SUPFAM" id="SSF55073">
    <property type="entry name" value="Nucleotide cyclase"/>
    <property type="match status" value="1"/>
</dbReference>
<evidence type="ECO:0000256" key="2">
    <source>
        <dbReference type="ARBA" id="ARBA00015125"/>
    </source>
</evidence>
<dbReference type="FunFam" id="3.30.70.270:FF:000001">
    <property type="entry name" value="Diguanylate cyclase domain protein"/>
    <property type="match status" value="1"/>
</dbReference>
<dbReference type="CDD" id="cd01949">
    <property type="entry name" value="GGDEF"/>
    <property type="match status" value="1"/>
</dbReference>